<feature type="chain" id="PRO_5019330595" description="Secreted protein" evidence="1">
    <location>
        <begin position="21"/>
        <end position="126"/>
    </location>
</feature>
<keyword evidence="1" id="KW-0732">Signal</keyword>
<dbReference type="EMBL" id="CAAALY010057334">
    <property type="protein sequence ID" value="VEL22597.1"/>
    <property type="molecule type" value="Genomic_DNA"/>
</dbReference>
<name>A0A448WXG3_9PLAT</name>
<protein>
    <recommendedName>
        <fullName evidence="4">Secreted protein</fullName>
    </recommendedName>
</protein>
<proteinExistence type="predicted"/>
<feature type="signal peptide" evidence="1">
    <location>
        <begin position="1"/>
        <end position="20"/>
    </location>
</feature>
<reference evidence="2" key="1">
    <citation type="submission" date="2018-11" db="EMBL/GenBank/DDBJ databases">
        <authorList>
            <consortium name="Pathogen Informatics"/>
        </authorList>
    </citation>
    <scope>NUCLEOTIDE SEQUENCE</scope>
</reference>
<evidence type="ECO:0000256" key="1">
    <source>
        <dbReference type="SAM" id="SignalP"/>
    </source>
</evidence>
<evidence type="ECO:0000313" key="2">
    <source>
        <dbReference type="EMBL" id="VEL22597.1"/>
    </source>
</evidence>
<gene>
    <name evidence="2" type="ORF">PXEA_LOCUS16037</name>
</gene>
<sequence>MRISSSFCSSIACILGSLLARPPTRLLQTSASSAFGQARPRLVLADATNLYKTDEALSPHPHLHSRKLPSGPDAYLEVLFTPILGKLQNLLCIHFMSFSVALFVSTPCNWYPSTSFRPGRPSRART</sequence>
<evidence type="ECO:0000313" key="3">
    <source>
        <dbReference type="Proteomes" id="UP000784294"/>
    </source>
</evidence>
<comment type="caution">
    <text evidence="2">The sequence shown here is derived from an EMBL/GenBank/DDBJ whole genome shotgun (WGS) entry which is preliminary data.</text>
</comment>
<evidence type="ECO:0008006" key="4">
    <source>
        <dbReference type="Google" id="ProtNLM"/>
    </source>
</evidence>
<accession>A0A448WXG3</accession>
<dbReference type="AlphaFoldDB" id="A0A448WXG3"/>
<dbReference type="Proteomes" id="UP000784294">
    <property type="component" value="Unassembled WGS sequence"/>
</dbReference>
<organism evidence="2 3">
    <name type="scientific">Protopolystoma xenopodis</name>
    <dbReference type="NCBI Taxonomy" id="117903"/>
    <lineage>
        <taxon>Eukaryota</taxon>
        <taxon>Metazoa</taxon>
        <taxon>Spiralia</taxon>
        <taxon>Lophotrochozoa</taxon>
        <taxon>Platyhelminthes</taxon>
        <taxon>Monogenea</taxon>
        <taxon>Polyopisthocotylea</taxon>
        <taxon>Polystomatidea</taxon>
        <taxon>Polystomatidae</taxon>
        <taxon>Protopolystoma</taxon>
    </lineage>
</organism>
<keyword evidence="3" id="KW-1185">Reference proteome</keyword>